<organism evidence="2 3">
    <name type="scientific">Anaerosporobacter mobilis DSM 15930</name>
    <dbReference type="NCBI Taxonomy" id="1120996"/>
    <lineage>
        <taxon>Bacteria</taxon>
        <taxon>Bacillati</taxon>
        <taxon>Bacillota</taxon>
        <taxon>Clostridia</taxon>
        <taxon>Lachnospirales</taxon>
        <taxon>Lachnospiraceae</taxon>
        <taxon>Anaerosporobacter</taxon>
    </lineage>
</organism>
<dbReference type="InterPro" id="IPR027417">
    <property type="entry name" value="P-loop_NTPase"/>
</dbReference>
<evidence type="ECO:0000259" key="1">
    <source>
        <dbReference type="Pfam" id="PF07755"/>
    </source>
</evidence>
<dbReference type="STRING" id="1120996.SAMN02746066_00011"/>
<dbReference type="OrthoDB" id="9778498at2"/>
<dbReference type="Pfam" id="PF07755">
    <property type="entry name" value="DUF1611"/>
    <property type="match status" value="1"/>
</dbReference>
<accession>A0A1M7EIZ8</accession>
<proteinExistence type="predicted"/>
<evidence type="ECO:0000313" key="2">
    <source>
        <dbReference type="EMBL" id="SHL91693.1"/>
    </source>
</evidence>
<dbReference type="EMBL" id="FRCP01000005">
    <property type="protein sequence ID" value="SHL91693.1"/>
    <property type="molecule type" value="Genomic_DNA"/>
</dbReference>
<dbReference type="AlphaFoldDB" id="A0A1M7EIZ8"/>
<dbReference type="SUPFAM" id="SSF52540">
    <property type="entry name" value="P-loop containing nucleoside triphosphate hydrolases"/>
    <property type="match status" value="1"/>
</dbReference>
<keyword evidence="3" id="KW-1185">Reference proteome</keyword>
<dbReference type="InterPro" id="IPR035086">
    <property type="entry name" value="DgcN-like_C"/>
</dbReference>
<reference evidence="2 3" key="1">
    <citation type="submission" date="2016-11" db="EMBL/GenBank/DDBJ databases">
        <authorList>
            <person name="Jaros S."/>
            <person name="Januszkiewicz K."/>
            <person name="Wedrychowicz H."/>
        </authorList>
    </citation>
    <scope>NUCLEOTIDE SEQUENCE [LARGE SCALE GENOMIC DNA]</scope>
    <source>
        <strain evidence="2 3">DSM 15930</strain>
    </source>
</reference>
<protein>
    <submittedName>
        <fullName evidence="2">Uncharacterized conserved protein, NAD-dependent epimerase/dehydratase family</fullName>
    </submittedName>
</protein>
<sequence length="354" mass="40835">MKNVAVYPFDKITRGLVKFRDQLDFQINIIIDFVFNVGEDAGENIDGKYVGIPIRDDTTYALEGIDTLIINSMTGPFYNETYMKIYREKEVEKKCKEMILSASKKGIEIICTHDIHDEALNKWIQDNKIKLMTYTKSDDEIEEFISEGRKMEVVDHAHRVAIYATGPCVGKYTTQMYLMKAMKQKDLKVAAFITEPVGLLYGQYDADPLRHRLLKNPMRYVYYVTTLIKHAEMAGNDYIVMADQQSITSQYFLEEVASNTSLLKAYNPDSIILVAGYDDDANIQDCLDIFRIFCDGKKPVSILIPDRLEVTYGKYEIKTKEEIEQRKKELKDKFKIENVELVRDVEKILPVITG</sequence>
<dbReference type="Gene3D" id="3.40.50.300">
    <property type="entry name" value="P-loop containing nucleotide triphosphate hydrolases"/>
    <property type="match status" value="1"/>
</dbReference>
<dbReference type="Proteomes" id="UP000184038">
    <property type="component" value="Unassembled WGS sequence"/>
</dbReference>
<gene>
    <name evidence="2" type="ORF">SAMN02746066_00011</name>
</gene>
<name>A0A1M7EIZ8_9FIRM</name>
<feature type="domain" description="D-glutamate N-acetyltransferase-like C-terminal" evidence="1">
    <location>
        <begin position="156"/>
        <end position="274"/>
    </location>
</feature>
<dbReference type="RefSeq" id="WP_073281494.1">
    <property type="nucleotide sequence ID" value="NZ_FRCP01000005.1"/>
</dbReference>
<evidence type="ECO:0000313" key="3">
    <source>
        <dbReference type="Proteomes" id="UP000184038"/>
    </source>
</evidence>